<keyword evidence="2" id="KW-1185">Reference proteome</keyword>
<accession>A0ABP9ERB2</accession>
<dbReference type="RefSeq" id="WP_345701423.1">
    <property type="nucleotide sequence ID" value="NZ_BAABIS010000001.1"/>
</dbReference>
<gene>
    <name evidence="1" type="ORF">GCM10023235_75380</name>
</gene>
<protein>
    <submittedName>
        <fullName evidence="1">Nucleotidyltransferase family protein</fullName>
    </submittedName>
</protein>
<dbReference type="EMBL" id="BAABIS010000001">
    <property type="protein sequence ID" value="GAA4883662.1"/>
    <property type="molecule type" value="Genomic_DNA"/>
</dbReference>
<dbReference type="InterPro" id="IPR039498">
    <property type="entry name" value="NTP_transf_5"/>
</dbReference>
<dbReference type="InterPro" id="IPR043519">
    <property type="entry name" value="NT_sf"/>
</dbReference>
<dbReference type="SUPFAM" id="SSF81301">
    <property type="entry name" value="Nucleotidyltransferase"/>
    <property type="match status" value="1"/>
</dbReference>
<name>A0ABP9ERB2_9ACTN</name>
<proteinExistence type="predicted"/>
<evidence type="ECO:0000313" key="1">
    <source>
        <dbReference type="EMBL" id="GAA4883662.1"/>
    </source>
</evidence>
<dbReference type="Proteomes" id="UP001501752">
    <property type="component" value="Unassembled WGS sequence"/>
</dbReference>
<organism evidence="1 2">
    <name type="scientific">Kitasatospora terrestris</name>
    <dbReference type="NCBI Taxonomy" id="258051"/>
    <lineage>
        <taxon>Bacteria</taxon>
        <taxon>Bacillati</taxon>
        <taxon>Actinomycetota</taxon>
        <taxon>Actinomycetes</taxon>
        <taxon>Kitasatosporales</taxon>
        <taxon>Streptomycetaceae</taxon>
        <taxon>Kitasatospora</taxon>
    </lineage>
</organism>
<reference evidence="2" key="1">
    <citation type="journal article" date="2019" name="Int. J. Syst. Evol. Microbiol.">
        <title>The Global Catalogue of Microorganisms (GCM) 10K type strain sequencing project: providing services to taxonomists for standard genome sequencing and annotation.</title>
        <authorList>
            <consortium name="The Broad Institute Genomics Platform"/>
            <consortium name="The Broad Institute Genome Sequencing Center for Infectious Disease"/>
            <person name="Wu L."/>
            <person name="Ma J."/>
        </authorList>
    </citation>
    <scope>NUCLEOTIDE SEQUENCE [LARGE SCALE GENOMIC DNA]</scope>
    <source>
        <strain evidence="2">JCM 13006</strain>
    </source>
</reference>
<dbReference type="Gene3D" id="3.30.460.40">
    <property type="match status" value="1"/>
</dbReference>
<evidence type="ECO:0000313" key="2">
    <source>
        <dbReference type="Proteomes" id="UP001501752"/>
    </source>
</evidence>
<sequence length="210" mass="23013">MNRRGADPARPAQAAPADPWQGILEATKQVAGLLKASGHRFALAGSVAAYAHGVARRTVHDTDFCVLREDAADVVEVLRGAGLRVWSPPEDWLVKADFRGHPIDLIFDLSDRPVTAELLERAQVLPVDSVWMPVLSPTDLMASQLTAFSEHHCDFGATLPVARTLRERVDWAAVRERCRGLPMADAFLFLLERLDVIGPEEPTLPLEVPG</sequence>
<dbReference type="Pfam" id="PF14907">
    <property type="entry name" value="NTP_transf_5"/>
    <property type="match status" value="1"/>
</dbReference>
<comment type="caution">
    <text evidence="1">The sequence shown here is derived from an EMBL/GenBank/DDBJ whole genome shotgun (WGS) entry which is preliminary data.</text>
</comment>